<dbReference type="PANTHER" id="PTHR13022:SF0">
    <property type="entry name" value="EUKARYOTIC TRANSLATION INITIATION FACTOR 3 SUBUNIT K"/>
    <property type="match status" value="1"/>
</dbReference>
<comment type="function">
    <text evidence="1">Component of the eukaryotic translation initiation factor 3 (eIF-3) complex, which is involved in protein synthesis of a specialized repertoire of mRNAs and, together with other initiation factors, stimulates binding of mRNA and methionyl-tRNAi to the 40S ribosome. The eIF-3 complex specifically targets and initiates translation of a subset of mRNAs involved in cell proliferation.</text>
</comment>
<dbReference type="GO" id="GO:0005852">
    <property type="term" value="C:eukaryotic translation initiation factor 3 complex"/>
    <property type="evidence" value="ECO:0007669"/>
    <property type="project" value="UniProtKB-UniRule"/>
</dbReference>
<evidence type="ECO:0000313" key="4">
    <source>
        <dbReference type="Proteomes" id="UP001445335"/>
    </source>
</evidence>
<feature type="domain" description="CSN8/PSMD8/EIF3K" evidence="2">
    <location>
        <begin position="54"/>
        <end position="183"/>
    </location>
</feature>
<dbReference type="InterPro" id="IPR036388">
    <property type="entry name" value="WH-like_DNA-bd_sf"/>
</dbReference>
<organism evidence="3 4">
    <name type="scientific">Elliptochloris bilobata</name>
    <dbReference type="NCBI Taxonomy" id="381761"/>
    <lineage>
        <taxon>Eukaryota</taxon>
        <taxon>Viridiplantae</taxon>
        <taxon>Chlorophyta</taxon>
        <taxon>core chlorophytes</taxon>
        <taxon>Trebouxiophyceae</taxon>
        <taxon>Trebouxiophyceae incertae sedis</taxon>
        <taxon>Elliptochloris clade</taxon>
        <taxon>Elliptochloris</taxon>
    </lineage>
</organism>
<evidence type="ECO:0000259" key="2">
    <source>
        <dbReference type="Pfam" id="PF10075"/>
    </source>
</evidence>
<keyword evidence="1" id="KW-0396">Initiation factor</keyword>
<comment type="caution">
    <text evidence="3">The sequence shown here is derived from an EMBL/GenBank/DDBJ whole genome shotgun (WGS) entry which is preliminary data.</text>
</comment>
<evidence type="ECO:0000313" key="3">
    <source>
        <dbReference type="EMBL" id="KAK9825418.1"/>
    </source>
</evidence>
<keyword evidence="4" id="KW-1185">Reference proteome</keyword>
<dbReference type="GO" id="GO:0003743">
    <property type="term" value="F:translation initiation factor activity"/>
    <property type="evidence" value="ECO:0007669"/>
    <property type="project" value="UniProtKB-UniRule"/>
</dbReference>
<dbReference type="InterPro" id="IPR016024">
    <property type="entry name" value="ARM-type_fold"/>
</dbReference>
<dbReference type="GO" id="GO:0003723">
    <property type="term" value="F:RNA binding"/>
    <property type="evidence" value="ECO:0007669"/>
    <property type="project" value="UniProtKB-UniRule"/>
</dbReference>
<dbReference type="AlphaFoldDB" id="A0AAW1QVZ7"/>
<proteinExistence type="inferred from homology"/>
<dbReference type="GO" id="GO:0001732">
    <property type="term" value="P:formation of cytoplasmic translation initiation complex"/>
    <property type="evidence" value="ECO:0007669"/>
    <property type="project" value="UniProtKB-UniRule"/>
</dbReference>
<dbReference type="SUPFAM" id="SSF48371">
    <property type="entry name" value="ARM repeat"/>
    <property type="match status" value="1"/>
</dbReference>
<name>A0AAW1QVZ7_9CHLO</name>
<dbReference type="PANTHER" id="PTHR13022">
    <property type="entry name" value="EUKARYOTIC TRANSLATION INITIATION FACTOR 3 SUBUNIT 11"/>
    <property type="match status" value="1"/>
</dbReference>
<dbReference type="Proteomes" id="UP001445335">
    <property type="component" value="Unassembled WGS sequence"/>
</dbReference>
<dbReference type="GO" id="GO:0016282">
    <property type="term" value="C:eukaryotic 43S preinitiation complex"/>
    <property type="evidence" value="ECO:0007669"/>
    <property type="project" value="UniProtKB-UniRule"/>
</dbReference>
<comment type="similarity">
    <text evidence="1">Belongs to the eIF-3 subunit K family.</text>
</comment>
<dbReference type="InterPro" id="IPR033464">
    <property type="entry name" value="CSN8_PSD8_EIF3K"/>
</dbReference>
<reference evidence="3 4" key="1">
    <citation type="journal article" date="2024" name="Nat. Commun.">
        <title>Phylogenomics reveals the evolutionary origins of lichenization in chlorophyte algae.</title>
        <authorList>
            <person name="Puginier C."/>
            <person name="Libourel C."/>
            <person name="Otte J."/>
            <person name="Skaloud P."/>
            <person name="Haon M."/>
            <person name="Grisel S."/>
            <person name="Petersen M."/>
            <person name="Berrin J.G."/>
            <person name="Delaux P.M."/>
            <person name="Dal Grande F."/>
            <person name="Keller J."/>
        </authorList>
    </citation>
    <scope>NUCLEOTIDE SEQUENCE [LARGE SCALE GENOMIC DNA]</scope>
    <source>
        <strain evidence="3 4">SAG 245.80</strain>
    </source>
</reference>
<dbReference type="HAMAP" id="MF_03010">
    <property type="entry name" value="eIF3k"/>
    <property type="match status" value="1"/>
</dbReference>
<sequence length="219" mass="24014">MGKVDVSGANGYNPKLQQSLEEYVAEQAKSGTYDLDANLALLRHYDFAPEGAKLDVIATVLIKALMRLPEPDFAQLLQLVPEQVQDEQPVAALVALTQHLEGARFRDFWLAQDACRDVVAGVTGFYEAVRAYILATISHTCRRVSKGTLAECLRLEDASLDALIEEKVAKEGWSVAAADMMTVVTLPENEQNVIHAQGTGQGGFRFEPMQLAQILQVVQ</sequence>
<keyword evidence="1" id="KW-0648">Protein biosynthesis</keyword>
<dbReference type="Gene3D" id="1.10.10.10">
    <property type="entry name" value="Winged helix-like DNA-binding domain superfamily/Winged helix DNA-binding domain"/>
    <property type="match status" value="1"/>
</dbReference>
<dbReference type="InterPro" id="IPR036390">
    <property type="entry name" value="WH_DNA-bd_sf"/>
</dbReference>
<dbReference type="InterPro" id="IPR016020">
    <property type="entry name" value="Transl_init_fac_sub12_N_euk"/>
</dbReference>
<keyword evidence="1" id="KW-0963">Cytoplasm</keyword>
<comment type="subcellular location">
    <subcellularLocation>
        <location evidence="1">Cytoplasm</location>
    </subcellularLocation>
</comment>
<comment type="subunit">
    <text evidence="1">Component of the eukaryotic translation initiation factor 3 (eIF-3) complex.</text>
</comment>
<dbReference type="GO" id="GO:0043022">
    <property type="term" value="F:ribosome binding"/>
    <property type="evidence" value="ECO:0007669"/>
    <property type="project" value="InterPro"/>
</dbReference>
<dbReference type="InterPro" id="IPR009374">
    <property type="entry name" value="eIF3k"/>
</dbReference>
<evidence type="ECO:0000256" key="1">
    <source>
        <dbReference type="HAMAP-Rule" id="MF_03010"/>
    </source>
</evidence>
<accession>A0AAW1QVZ7</accession>
<dbReference type="Pfam" id="PF10075">
    <property type="entry name" value="CSN8_PSD8_EIF3K"/>
    <property type="match status" value="1"/>
</dbReference>
<gene>
    <name evidence="3" type="ORF">WJX81_003981</name>
</gene>
<dbReference type="EMBL" id="JALJOU010000074">
    <property type="protein sequence ID" value="KAK9825418.1"/>
    <property type="molecule type" value="Genomic_DNA"/>
</dbReference>
<dbReference type="Gene3D" id="1.25.40.250">
    <property type="entry name" value="ARM repeat, domain 1"/>
    <property type="match status" value="1"/>
</dbReference>
<dbReference type="GO" id="GO:0006446">
    <property type="term" value="P:regulation of translational initiation"/>
    <property type="evidence" value="ECO:0007669"/>
    <property type="project" value="InterPro"/>
</dbReference>
<dbReference type="SUPFAM" id="SSF46785">
    <property type="entry name" value="Winged helix' DNA-binding domain"/>
    <property type="match status" value="1"/>
</dbReference>
<protein>
    <recommendedName>
        <fullName evidence="1">Eukaryotic translation initiation factor 3 subunit K</fullName>
        <shortName evidence="1">eIF3k</shortName>
    </recommendedName>
    <alternativeName>
        <fullName evidence="1">eIF-3 p25</fullName>
    </alternativeName>
</protein>
<dbReference type="GO" id="GO:0033290">
    <property type="term" value="C:eukaryotic 48S preinitiation complex"/>
    <property type="evidence" value="ECO:0007669"/>
    <property type="project" value="UniProtKB-UniRule"/>
</dbReference>